<gene>
    <name evidence="3" type="ORF">NKE59_05665</name>
</gene>
<organism evidence="3">
    <name type="scientific">Polynucleobacter sp. UK-FUSCHL-C3</name>
    <dbReference type="NCBI Taxonomy" id="2955208"/>
    <lineage>
        <taxon>Bacteria</taxon>
        <taxon>Pseudomonadati</taxon>
        <taxon>Pseudomonadota</taxon>
        <taxon>Betaproteobacteria</taxon>
        <taxon>Burkholderiales</taxon>
        <taxon>Burkholderiaceae</taxon>
        <taxon>Polynucleobacter</taxon>
    </lineage>
</organism>
<dbReference type="SUPFAM" id="SSF53335">
    <property type="entry name" value="S-adenosyl-L-methionine-dependent methyltransferases"/>
    <property type="match status" value="1"/>
</dbReference>
<dbReference type="RefSeq" id="WP_353437993.1">
    <property type="nucleotide sequence ID" value="NZ_CP099959.1"/>
</dbReference>
<accession>A0AAU8A0N8</accession>
<evidence type="ECO:0000256" key="1">
    <source>
        <dbReference type="ARBA" id="ARBA00023115"/>
    </source>
</evidence>
<feature type="transmembrane region" description="Helical" evidence="2">
    <location>
        <begin position="377"/>
        <end position="395"/>
    </location>
</feature>
<name>A0AAU8A0N8_9BURK</name>
<feature type="transmembrane region" description="Helical" evidence="2">
    <location>
        <begin position="100"/>
        <end position="126"/>
    </location>
</feature>
<feature type="transmembrane region" description="Helical" evidence="2">
    <location>
        <begin position="229"/>
        <end position="249"/>
    </location>
</feature>
<dbReference type="Gene3D" id="3.40.50.150">
    <property type="entry name" value="Vaccinia Virus protein VP39"/>
    <property type="match status" value="1"/>
</dbReference>
<evidence type="ECO:0000313" key="3">
    <source>
        <dbReference type="EMBL" id="XCC56989.1"/>
    </source>
</evidence>
<dbReference type="InterPro" id="IPR029063">
    <property type="entry name" value="SAM-dependent_MTases_sf"/>
</dbReference>
<feature type="transmembrane region" description="Helical" evidence="2">
    <location>
        <begin position="255"/>
        <end position="275"/>
    </location>
</feature>
<evidence type="ECO:0000256" key="2">
    <source>
        <dbReference type="SAM" id="Phobius"/>
    </source>
</evidence>
<keyword evidence="2" id="KW-0812">Transmembrane</keyword>
<keyword evidence="2" id="KW-0472">Membrane</keyword>
<feature type="transmembrane region" description="Helical" evidence="2">
    <location>
        <begin position="146"/>
        <end position="164"/>
    </location>
</feature>
<reference evidence="3" key="1">
    <citation type="submission" date="2022-06" db="EMBL/GenBank/DDBJ databases">
        <title>New Polynucleobacter species.</title>
        <authorList>
            <person name="Hahn M.W."/>
        </authorList>
    </citation>
    <scope>NUCLEOTIDE SEQUENCE</scope>
    <source>
        <strain evidence="3">UK-FUSCHL-C3</strain>
    </source>
</reference>
<dbReference type="PANTHER" id="PTHR43317:SF1">
    <property type="entry name" value="THERMOSPERMINE SYNTHASE ACAULIS5"/>
    <property type="match status" value="1"/>
</dbReference>
<feature type="transmembrane region" description="Helical" evidence="2">
    <location>
        <begin position="176"/>
        <end position="197"/>
    </location>
</feature>
<keyword evidence="2" id="KW-1133">Transmembrane helix</keyword>
<protein>
    <submittedName>
        <fullName evidence="3">Fused MFS/spermidine synthase</fullName>
    </submittedName>
</protein>
<dbReference type="GO" id="GO:0006596">
    <property type="term" value="P:polyamine biosynthetic process"/>
    <property type="evidence" value="ECO:0007669"/>
    <property type="project" value="UniProtKB-KW"/>
</dbReference>
<dbReference type="PANTHER" id="PTHR43317">
    <property type="entry name" value="THERMOSPERMINE SYNTHASE ACAULIS5"/>
    <property type="match status" value="1"/>
</dbReference>
<dbReference type="NCBIfam" id="NF037959">
    <property type="entry name" value="MFS_SpdSyn"/>
    <property type="match status" value="1"/>
</dbReference>
<feature type="transmembrane region" description="Helical" evidence="2">
    <location>
        <begin position="317"/>
        <end position="337"/>
    </location>
</feature>
<feature type="transmembrane region" description="Helical" evidence="2">
    <location>
        <begin position="36"/>
        <end position="58"/>
    </location>
</feature>
<keyword evidence="1" id="KW-0620">Polyamine biosynthesis</keyword>
<feature type="transmembrane region" description="Helical" evidence="2">
    <location>
        <begin position="349"/>
        <end position="371"/>
    </location>
</feature>
<feature type="transmembrane region" description="Helical" evidence="2">
    <location>
        <begin position="287"/>
        <end position="305"/>
    </location>
</feature>
<feature type="transmembrane region" description="Helical" evidence="2">
    <location>
        <begin position="70"/>
        <end position="88"/>
    </location>
</feature>
<dbReference type="AlphaFoldDB" id="A0AAU8A0N8"/>
<dbReference type="EMBL" id="CP099959">
    <property type="protein sequence ID" value="XCC56989.1"/>
    <property type="molecule type" value="Genomic_DNA"/>
</dbReference>
<proteinExistence type="predicted"/>
<feature type="transmembrane region" description="Helical" evidence="2">
    <location>
        <begin position="402"/>
        <end position="424"/>
    </location>
</feature>
<sequence length="696" mass="79199">MLNKNLFAITIFISSFLLFLVQPIIAKQILPWFGGTSAVWTTCLTFFQVALLLGYMYSDWIQRFSPKKQGIFHCIVICVSLIFLPIIANPDWKPINSEEPIIHILGLLFFTIGLPYFVLSTTGPLLQSWFARENKFSEESKKTYRLFALSNLASIIGLLMYPFAIETWITLSAQAITWSIFYFLFAVFAILTAIRVVRSNTLSQSSSTLISEAIEEKLDRVVIGRQDKFLWIFLPFIATSLLLAISNHITQNIASIPFLWVFPLTLYLLTFVVVFEGRGGRGWYERPLVLIVVLVFTAMMAWGLIAENGVLSVKYAAPLYIFGLFFICLFCHGEVALRKPPTEHLTRFYLSISIGGALGGFFVSIISPLIFSFYWELPLILLISCITFLWMSLYLHTKWQKVIYLLLTVACLSVTAYFCQTYYFNFKNNSLLSDRNFYGTLRVSETKYLDQDTIVRRLVHGVIMHGTQDMSDLGRTKPTSYYIPSSGVGITLLKKAEEKKNLKVGIVGLGTGTLLTYGRSGDEYRIYEINPEVIQVAKNSFTYIKDSAASISYALGDARLVLERELPNLFDVLIIDAFSSDSIPIHLITQEAFNLYTKHIKADGFIVFHVSNRYLNLPPVLNQLVSNSPYHAILVRNEEPDPNPFDLSSSSEWIIISKNNAFLNSKEFLNIKQEIEPIPSLRLWTDNFSNLFQILK</sequence>